<keyword evidence="5" id="KW-1185">Reference proteome</keyword>
<evidence type="ECO:0000313" key="5">
    <source>
        <dbReference type="Proteomes" id="UP001295423"/>
    </source>
</evidence>
<gene>
    <name evidence="4" type="ORF">CYCCA115_LOCUS1553</name>
</gene>
<keyword evidence="2" id="KW-0812">Transmembrane</keyword>
<dbReference type="EMBL" id="CAKOGP040000058">
    <property type="protein sequence ID" value="CAJ1928820.1"/>
    <property type="molecule type" value="Genomic_DNA"/>
</dbReference>
<keyword evidence="2" id="KW-0472">Membrane</keyword>
<feature type="transmembrane region" description="Helical" evidence="2">
    <location>
        <begin position="398"/>
        <end position="417"/>
    </location>
</feature>
<evidence type="ECO:0000313" key="4">
    <source>
        <dbReference type="EMBL" id="CAJ1928820.1"/>
    </source>
</evidence>
<keyword evidence="2" id="KW-1133">Transmembrane helix</keyword>
<evidence type="ECO:0000256" key="3">
    <source>
        <dbReference type="SAM" id="SignalP"/>
    </source>
</evidence>
<evidence type="ECO:0000256" key="2">
    <source>
        <dbReference type="SAM" id="Phobius"/>
    </source>
</evidence>
<dbReference type="Proteomes" id="UP001295423">
    <property type="component" value="Unassembled WGS sequence"/>
</dbReference>
<comment type="caution">
    <text evidence="4">The sequence shown here is derived from an EMBL/GenBank/DDBJ whole genome shotgun (WGS) entry which is preliminary data.</text>
</comment>
<feature type="compositionally biased region" description="Acidic residues" evidence="1">
    <location>
        <begin position="458"/>
        <end position="471"/>
    </location>
</feature>
<feature type="compositionally biased region" description="Acidic residues" evidence="1">
    <location>
        <begin position="435"/>
        <end position="445"/>
    </location>
</feature>
<evidence type="ECO:0008006" key="6">
    <source>
        <dbReference type="Google" id="ProtNLM"/>
    </source>
</evidence>
<evidence type="ECO:0000256" key="1">
    <source>
        <dbReference type="SAM" id="MobiDB-lite"/>
    </source>
</evidence>
<keyword evidence="3" id="KW-0732">Signal</keyword>
<reference evidence="4" key="1">
    <citation type="submission" date="2023-08" db="EMBL/GenBank/DDBJ databases">
        <authorList>
            <person name="Audoor S."/>
            <person name="Bilcke G."/>
        </authorList>
    </citation>
    <scope>NUCLEOTIDE SEQUENCE</scope>
</reference>
<proteinExistence type="predicted"/>
<protein>
    <recommendedName>
        <fullName evidence="6">Sulfotransferase domain-containing protein</fullName>
    </recommendedName>
</protein>
<dbReference type="AlphaFoldDB" id="A0AAD2CI66"/>
<sequence>MRAQSTLLLLLLLAFQHQIAAYNHVKPSIHKDAEEYTDSHIAVKFTGDKKLYFFAGPHKSASTSVEKFFATWAKEGNVANHPHTTALEYWRWPTFDESLGEKQYGKLVKNKDDKSFLNKALDVIQAKFDESENGVFLGTEEFDQVGPDKYLDAMPVMEAIVDKLQVDHKDIKVILNYRAPRIDQWISIWKHAGEEYAGASYEDFMCEAHVNEDDKKYRASMIGAEMNPLGAASIFLERGWEVTLMDMEGVDKAGKHIVHTIGCDVLFGACDEGVMHSLGDYLPVKNKIEKDFNELNEEETAKIEKLFRYRDCAYQSDLQQYIDKGTLDILYQESLWSECEEGADYYKKFKDNTEMIYNALLGQLECKNAPHDFVVGADMDAALAGVGASGLGGGVFNFLFFVMVLVVAIGFGAFQVLQKRSKERQEILAAGGDIHEEDDNEEPDTATEMTNVGGGFRDDEDLDDEEVSDQT</sequence>
<organism evidence="4 5">
    <name type="scientific">Cylindrotheca closterium</name>
    <dbReference type="NCBI Taxonomy" id="2856"/>
    <lineage>
        <taxon>Eukaryota</taxon>
        <taxon>Sar</taxon>
        <taxon>Stramenopiles</taxon>
        <taxon>Ochrophyta</taxon>
        <taxon>Bacillariophyta</taxon>
        <taxon>Bacillariophyceae</taxon>
        <taxon>Bacillariophycidae</taxon>
        <taxon>Bacillariales</taxon>
        <taxon>Bacillariaceae</taxon>
        <taxon>Cylindrotheca</taxon>
    </lineage>
</organism>
<feature type="signal peptide" evidence="3">
    <location>
        <begin position="1"/>
        <end position="21"/>
    </location>
</feature>
<feature type="chain" id="PRO_5041949713" description="Sulfotransferase domain-containing protein" evidence="3">
    <location>
        <begin position="22"/>
        <end position="471"/>
    </location>
</feature>
<feature type="region of interest" description="Disordered" evidence="1">
    <location>
        <begin position="429"/>
        <end position="471"/>
    </location>
</feature>
<name>A0AAD2CI66_9STRA</name>
<accession>A0AAD2CI66</accession>